<feature type="region of interest" description="Disordered" evidence="1">
    <location>
        <begin position="66"/>
        <end position="86"/>
    </location>
</feature>
<proteinExistence type="predicted"/>
<evidence type="ECO:0000256" key="1">
    <source>
        <dbReference type="SAM" id="MobiDB-lite"/>
    </source>
</evidence>
<evidence type="ECO:0000313" key="2">
    <source>
        <dbReference type="EMBL" id="QYY81633.1"/>
    </source>
</evidence>
<reference evidence="2 3" key="1">
    <citation type="journal article" date="2022" name="Int. J. Syst. Evol. Microbiol.">
        <title>Pseudomonas germanica sp. nov., isolated from Iris germanica rhizomes.</title>
        <authorList>
            <person name="Atanasov K.E."/>
            <person name="Galbis D.M."/>
            <person name="Gallego J."/>
            <person name="Serpico A."/>
            <person name="Bosch M."/>
            <person name="Altabella T."/>
            <person name="Ferrer A."/>
        </authorList>
    </citation>
    <scope>NUCLEOTIDE SEQUENCE [LARGE SCALE GENOMIC DNA]</scope>
    <source>
        <strain evidence="2 3">FIT28</strain>
    </source>
</reference>
<sequence>MKNYNGFVFNAAGEEHAATLRFDDPAQQTGNISNGYMDYCGLDFVVTGTCTKSTWAFKLQAKSDAKNRDELNHGPSTLNIDMKSTDGTDRNLEGTVTVKAGGPYVGQSFGIRFTKG</sequence>
<evidence type="ECO:0000313" key="3">
    <source>
        <dbReference type="Proteomes" id="UP000824588"/>
    </source>
</evidence>
<keyword evidence="3" id="KW-1185">Reference proteome</keyword>
<accession>A0ABX8YPB7</accession>
<name>A0ABX8YPB7_9PSED</name>
<gene>
    <name evidence="2" type="ORF">J0G10_28675</name>
</gene>
<dbReference type="RefSeq" id="WP_220557107.1">
    <property type="nucleotide sequence ID" value="NZ_CP071586.1"/>
</dbReference>
<dbReference type="Proteomes" id="UP000824588">
    <property type="component" value="Chromosome"/>
</dbReference>
<organism evidence="2 3">
    <name type="scientific">Pseudomonas germanica</name>
    <dbReference type="NCBI Taxonomy" id="2815720"/>
    <lineage>
        <taxon>Bacteria</taxon>
        <taxon>Pseudomonadati</taxon>
        <taxon>Pseudomonadota</taxon>
        <taxon>Gammaproteobacteria</taxon>
        <taxon>Pseudomonadales</taxon>
        <taxon>Pseudomonadaceae</taxon>
        <taxon>Pseudomonas</taxon>
    </lineage>
</organism>
<dbReference type="EMBL" id="CP071586">
    <property type="protein sequence ID" value="QYY81633.1"/>
    <property type="molecule type" value="Genomic_DNA"/>
</dbReference>
<protein>
    <submittedName>
        <fullName evidence="2">Uncharacterized protein</fullName>
    </submittedName>
</protein>